<evidence type="ECO:0000259" key="8">
    <source>
        <dbReference type="Pfam" id="PF13664"/>
    </source>
</evidence>
<dbReference type="Gramene" id="OE9A072702T1">
    <property type="protein sequence ID" value="OE9A072702C1"/>
    <property type="gene ID" value="OE9A072702"/>
</dbReference>
<dbReference type="PANTHER" id="PTHR47652">
    <property type="entry name" value="MITOCHONDRIAL IMPORT INNER MEMBRANE TRANSLOCASE SUBUNIT TIM44"/>
    <property type="match status" value="1"/>
</dbReference>
<dbReference type="PANTHER" id="PTHR47652:SF3">
    <property type="entry name" value="MITOCHONDRIAL IMPORT INNER MEMBRANE TRANSLOCASE SUBUNIT TIM44"/>
    <property type="match status" value="1"/>
</dbReference>
<feature type="signal peptide" evidence="7">
    <location>
        <begin position="1"/>
        <end position="17"/>
    </location>
</feature>
<keyword evidence="10" id="KW-1185">Reference proteome</keyword>
<dbReference type="InterPro" id="IPR025423">
    <property type="entry name" value="TMEM205-like"/>
</dbReference>
<dbReference type="AlphaFoldDB" id="A0A8S0UDF1"/>
<evidence type="ECO:0000256" key="1">
    <source>
        <dbReference type="ARBA" id="ARBA00004370"/>
    </source>
</evidence>
<evidence type="ECO:0000256" key="6">
    <source>
        <dbReference type="SAM" id="Phobius"/>
    </source>
</evidence>
<comment type="subcellular location">
    <subcellularLocation>
        <location evidence="1">Membrane</location>
    </subcellularLocation>
</comment>
<keyword evidence="2 6" id="KW-0812">Transmembrane</keyword>
<evidence type="ECO:0000256" key="4">
    <source>
        <dbReference type="ARBA" id="ARBA00023136"/>
    </source>
</evidence>
<accession>A0A8S0UDF1</accession>
<organism evidence="9 10">
    <name type="scientific">Olea europaea subsp. europaea</name>
    <dbReference type="NCBI Taxonomy" id="158383"/>
    <lineage>
        <taxon>Eukaryota</taxon>
        <taxon>Viridiplantae</taxon>
        <taxon>Streptophyta</taxon>
        <taxon>Embryophyta</taxon>
        <taxon>Tracheophyta</taxon>
        <taxon>Spermatophyta</taxon>
        <taxon>Magnoliopsida</taxon>
        <taxon>eudicotyledons</taxon>
        <taxon>Gunneridae</taxon>
        <taxon>Pentapetalae</taxon>
        <taxon>asterids</taxon>
        <taxon>lamiids</taxon>
        <taxon>Lamiales</taxon>
        <taxon>Oleaceae</taxon>
        <taxon>Oleeae</taxon>
        <taxon>Olea</taxon>
    </lineage>
</organism>
<keyword evidence="7" id="KW-0732">Signal</keyword>
<evidence type="ECO:0000256" key="5">
    <source>
        <dbReference type="SAM" id="MobiDB-lite"/>
    </source>
</evidence>
<reference evidence="9 10" key="1">
    <citation type="submission" date="2019-12" db="EMBL/GenBank/DDBJ databases">
        <authorList>
            <person name="Alioto T."/>
            <person name="Alioto T."/>
            <person name="Gomez Garrido J."/>
        </authorList>
    </citation>
    <scope>NUCLEOTIDE SEQUENCE [LARGE SCALE GENOMIC DNA]</scope>
</reference>
<dbReference type="Pfam" id="PF13664">
    <property type="entry name" value="DUF4149"/>
    <property type="match status" value="1"/>
</dbReference>
<feature type="transmembrane region" description="Helical" evidence="6">
    <location>
        <begin position="296"/>
        <end position="318"/>
    </location>
</feature>
<feature type="compositionally biased region" description="Basic and acidic residues" evidence="5">
    <location>
        <begin position="361"/>
        <end position="373"/>
    </location>
</feature>
<dbReference type="EMBL" id="CACTIH010007525">
    <property type="protein sequence ID" value="CAA3015118.1"/>
    <property type="molecule type" value="Genomic_DNA"/>
</dbReference>
<evidence type="ECO:0000313" key="9">
    <source>
        <dbReference type="EMBL" id="CAA3015118.1"/>
    </source>
</evidence>
<gene>
    <name evidence="9" type="ORF">OLEA9_A072702</name>
</gene>
<feature type="transmembrane region" description="Helical" evidence="6">
    <location>
        <begin position="330"/>
        <end position="350"/>
    </location>
</feature>
<feature type="region of interest" description="Disordered" evidence="5">
    <location>
        <begin position="361"/>
        <end position="380"/>
    </location>
</feature>
<evidence type="ECO:0000313" key="10">
    <source>
        <dbReference type="Proteomes" id="UP000594638"/>
    </source>
</evidence>
<dbReference type="GO" id="GO:0016020">
    <property type="term" value="C:membrane"/>
    <property type="evidence" value="ECO:0007669"/>
    <property type="project" value="UniProtKB-SubCell"/>
</dbReference>
<feature type="chain" id="PRO_5035762409" description="TMEM205-like domain-containing protein" evidence="7">
    <location>
        <begin position="18"/>
        <end position="418"/>
    </location>
</feature>
<feature type="transmembrane region" description="Helical" evidence="6">
    <location>
        <begin position="256"/>
        <end position="284"/>
    </location>
</feature>
<evidence type="ECO:0000256" key="2">
    <source>
        <dbReference type="ARBA" id="ARBA00022692"/>
    </source>
</evidence>
<evidence type="ECO:0000256" key="7">
    <source>
        <dbReference type="SAM" id="SignalP"/>
    </source>
</evidence>
<proteinExistence type="predicted"/>
<evidence type="ECO:0000256" key="3">
    <source>
        <dbReference type="ARBA" id="ARBA00022989"/>
    </source>
</evidence>
<sequence>MMNVLALSLVLTTLVTAGVFSPSPQKRNPREDDVIVKEGHRVVVVEYEKDDKNTKVSISPQETTNFKDKLSENMEDAKEKINEEGIHHKFSPRELVCDAYGKCKHKIVSAIGKTKDTLSDKAHEAAETAHEVEEEAKEAIGSLKDRVTHKSHEAREYVKDTVYEKASEVRGATEKAKRGGAETAKNLQGEIERNGSRTMDAAKEKIPDSAKKAGEIVGSASEIVKDSAERVKEEGEKGLNQVLRGIFVSAAPVMGILGLLGLATAYGMCMWVTFVSSFVLAGALPRQQFAMVQSKIYPVYFKAMTYSVGMAVLGHVTSRTKSWSSMRQEIVQGFNLGAPLLMILVNFLYLEPRSSKVMLERMKKEKEEGRGKEGSVSGDAAGREEAAQLNQYSSLLNVVTLMSLTWHLVNLGQHLNSV</sequence>
<keyword evidence="3 6" id="KW-1133">Transmembrane helix</keyword>
<feature type="domain" description="TMEM205-like" evidence="8">
    <location>
        <begin position="260"/>
        <end position="362"/>
    </location>
</feature>
<dbReference type="Proteomes" id="UP000594638">
    <property type="component" value="Unassembled WGS sequence"/>
</dbReference>
<keyword evidence="4 6" id="KW-0472">Membrane</keyword>
<dbReference type="OrthoDB" id="1641132at2759"/>
<protein>
    <recommendedName>
        <fullName evidence="8">TMEM205-like domain-containing protein</fullName>
    </recommendedName>
</protein>
<comment type="caution">
    <text evidence="9">The sequence shown here is derived from an EMBL/GenBank/DDBJ whole genome shotgun (WGS) entry which is preliminary data.</text>
</comment>
<name>A0A8S0UDF1_OLEEU</name>